<keyword evidence="1" id="KW-0812">Transmembrane</keyword>
<accession>A0A380K841</accession>
<keyword evidence="1" id="KW-1133">Transmembrane helix</keyword>
<evidence type="ECO:0000256" key="1">
    <source>
        <dbReference type="SAM" id="Phobius"/>
    </source>
</evidence>
<proteinExistence type="predicted"/>
<dbReference type="OrthoDB" id="2237252at2"/>
<sequence>MMYKFIALLLLVLTPIFSYIIVKLFGLNRLKLLFPDVAFPLYVLETILVSDKFLTHGLLPYLISLFSLLALAIAAFLIFKKHRFSYKRFIKLFWRVGFLVSLLFYFGLVIYIFLI</sequence>
<dbReference type="AlphaFoldDB" id="A0A380K841"/>
<reference evidence="2 3" key="1">
    <citation type="submission" date="2018-06" db="EMBL/GenBank/DDBJ databases">
        <authorList>
            <consortium name="Pathogen Informatics"/>
            <person name="Doyle S."/>
        </authorList>
    </citation>
    <scope>NUCLEOTIDE SEQUENCE [LARGE SCALE GENOMIC DNA]</scope>
    <source>
        <strain evidence="2 3">NCTC12224</strain>
    </source>
</reference>
<evidence type="ECO:0000313" key="3">
    <source>
        <dbReference type="Proteomes" id="UP000254924"/>
    </source>
</evidence>
<organism evidence="2 3">
    <name type="scientific">Streptococcus hyointestinalis</name>
    <dbReference type="NCBI Taxonomy" id="1337"/>
    <lineage>
        <taxon>Bacteria</taxon>
        <taxon>Bacillati</taxon>
        <taxon>Bacillota</taxon>
        <taxon>Bacilli</taxon>
        <taxon>Lactobacillales</taxon>
        <taxon>Streptococcaceae</taxon>
        <taxon>Streptococcus</taxon>
    </lineage>
</organism>
<feature type="transmembrane region" description="Helical" evidence="1">
    <location>
        <begin position="92"/>
        <end position="114"/>
    </location>
</feature>
<evidence type="ECO:0000313" key="2">
    <source>
        <dbReference type="EMBL" id="SUN60460.1"/>
    </source>
</evidence>
<dbReference type="InterPro" id="IPR024515">
    <property type="entry name" value="DUF3397"/>
</dbReference>
<dbReference type="Pfam" id="PF11877">
    <property type="entry name" value="DUF3397"/>
    <property type="match status" value="1"/>
</dbReference>
<gene>
    <name evidence="2" type="ORF">NCTC12224_00890</name>
</gene>
<keyword evidence="3" id="KW-1185">Reference proteome</keyword>
<dbReference type="EMBL" id="UHFN01000007">
    <property type="protein sequence ID" value="SUN60460.1"/>
    <property type="molecule type" value="Genomic_DNA"/>
</dbReference>
<name>A0A380K841_9STRE</name>
<feature type="transmembrane region" description="Helical" evidence="1">
    <location>
        <begin position="58"/>
        <end position="80"/>
    </location>
</feature>
<protein>
    <submittedName>
        <fullName evidence="2">Integral membrane protein</fullName>
    </submittedName>
</protein>
<keyword evidence="1" id="KW-0472">Membrane</keyword>
<dbReference type="Proteomes" id="UP000254924">
    <property type="component" value="Unassembled WGS sequence"/>
</dbReference>